<evidence type="ECO:0000256" key="2">
    <source>
        <dbReference type="ARBA" id="ARBA00009810"/>
    </source>
</evidence>
<evidence type="ECO:0000256" key="11">
    <source>
        <dbReference type="ARBA" id="ARBA00023136"/>
    </source>
</evidence>
<evidence type="ECO:0000256" key="5">
    <source>
        <dbReference type="ARBA" id="ARBA00022496"/>
    </source>
</evidence>
<evidence type="ECO:0000256" key="3">
    <source>
        <dbReference type="ARBA" id="ARBA00022448"/>
    </source>
</evidence>
<protein>
    <submittedName>
        <fullName evidence="18">Iron complex outermembrane recepter protein</fullName>
    </submittedName>
</protein>
<evidence type="ECO:0000256" key="10">
    <source>
        <dbReference type="ARBA" id="ARBA00023077"/>
    </source>
</evidence>
<evidence type="ECO:0000256" key="15">
    <source>
        <dbReference type="RuleBase" id="RU003357"/>
    </source>
</evidence>
<feature type="domain" description="TonB-dependent receptor-like beta-barrel" evidence="16">
    <location>
        <begin position="265"/>
        <end position="694"/>
    </location>
</feature>
<dbReference type="Gene3D" id="2.170.130.10">
    <property type="entry name" value="TonB-dependent receptor, plug domain"/>
    <property type="match status" value="1"/>
</dbReference>
<keyword evidence="10 15" id="KW-0798">TonB box</keyword>
<dbReference type="InterPro" id="IPR010105">
    <property type="entry name" value="TonB_sidphr_rcpt"/>
</dbReference>
<keyword evidence="6 14" id="KW-0812">Transmembrane</keyword>
<keyword evidence="8" id="KW-0408">Iron</keyword>
<keyword evidence="9" id="KW-0406">Ion transport</keyword>
<keyword evidence="11 14" id="KW-0472">Membrane</keyword>
<dbReference type="InterPro" id="IPR037066">
    <property type="entry name" value="Plug_dom_sf"/>
</dbReference>
<evidence type="ECO:0000256" key="14">
    <source>
        <dbReference type="PROSITE-ProRule" id="PRU01360"/>
    </source>
</evidence>
<dbReference type="Pfam" id="PF00593">
    <property type="entry name" value="TonB_dep_Rec_b-barrel"/>
    <property type="match status" value="1"/>
</dbReference>
<dbReference type="InterPro" id="IPR036942">
    <property type="entry name" value="Beta-barrel_TonB_sf"/>
</dbReference>
<dbReference type="GO" id="GO:0015891">
    <property type="term" value="P:siderophore transport"/>
    <property type="evidence" value="ECO:0007669"/>
    <property type="project" value="InterPro"/>
</dbReference>
<accession>A0A1I3NA29</accession>
<dbReference type="FunFam" id="2.170.130.10:FF:000001">
    <property type="entry name" value="Catecholate siderophore TonB-dependent receptor"/>
    <property type="match status" value="1"/>
</dbReference>
<dbReference type="PROSITE" id="PS52016">
    <property type="entry name" value="TONB_DEPENDENT_REC_3"/>
    <property type="match status" value="1"/>
</dbReference>
<evidence type="ECO:0000256" key="4">
    <source>
        <dbReference type="ARBA" id="ARBA00022452"/>
    </source>
</evidence>
<keyword evidence="4 14" id="KW-1134">Transmembrane beta strand</keyword>
<reference evidence="18 19" key="1">
    <citation type="submission" date="2016-10" db="EMBL/GenBank/DDBJ databases">
        <authorList>
            <person name="de Groot N.N."/>
        </authorList>
    </citation>
    <scope>NUCLEOTIDE SEQUENCE [LARGE SCALE GENOMIC DNA]</scope>
    <source>
        <strain evidence="18 19">CGMCC 1.11030</strain>
    </source>
</reference>
<dbReference type="PANTHER" id="PTHR32552">
    <property type="entry name" value="FERRICHROME IRON RECEPTOR-RELATED"/>
    <property type="match status" value="1"/>
</dbReference>
<dbReference type="GO" id="GO:0038023">
    <property type="term" value="F:signaling receptor activity"/>
    <property type="evidence" value="ECO:0007669"/>
    <property type="project" value="InterPro"/>
</dbReference>
<dbReference type="GO" id="GO:0015344">
    <property type="term" value="F:siderophore uptake transmembrane transporter activity"/>
    <property type="evidence" value="ECO:0007669"/>
    <property type="project" value="TreeGrafter"/>
</dbReference>
<dbReference type="Pfam" id="PF07715">
    <property type="entry name" value="Plug"/>
    <property type="match status" value="1"/>
</dbReference>
<dbReference type="AlphaFoldDB" id="A0A1I3NA29"/>
<evidence type="ECO:0000259" key="16">
    <source>
        <dbReference type="Pfam" id="PF00593"/>
    </source>
</evidence>
<evidence type="ECO:0000256" key="12">
    <source>
        <dbReference type="ARBA" id="ARBA00023170"/>
    </source>
</evidence>
<dbReference type="NCBIfam" id="TIGR01783">
    <property type="entry name" value="TonB-siderophor"/>
    <property type="match status" value="1"/>
</dbReference>
<evidence type="ECO:0000313" key="19">
    <source>
        <dbReference type="Proteomes" id="UP000199377"/>
    </source>
</evidence>
<keyword evidence="7" id="KW-0732">Signal</keyword>
<evidence type="ECO:0000313" key="18">
    <source>
        <dbReference type="EMBL" id="SFJ06173.1"/>
    </source>
</evidence>
<dbReference type="CDD" id="cd01347">
    <property type="entry name" value="ligand_gated_channel"/>
    <property type="match status" value="1"/>
</dbReference>
<evidence type="ECO:0000256" key="7">
    <source>
        <dbReference type="ARBA" id="ARBA00022729"/>
    </source>
</evidence>
<comment type="similarity">
    <text evidence="2 14 15">Belongs to the TonB-dependent receptor family.</text>
</comment>
<dbReference type="Proteomes" id="UP000199377">
    <property type="component" value="Unassembled WGS sequence"/>
</dbReference>
<dbReference type="Gene3D" id="2.40.170.20">
    <property type="entry name" value="TonB-dependent receptor, beta-barrel domain"/>
    <property type="match status" value="1"/>
</dbReference>
<dbReference type="InterPro" id="IPR000531">
    <property type="entry name" value="Beta-barrel_TonB"/>
</dbReference>
<comment type="subcellular location">
    <subcellularLocation>
        <location evidence="1 14">Cell outer membrane</location>
        <topology evidence="1 14">Multi-pass membrane protein</topology>
    </subcellularLocation>
</comment>
<evidence type="ECO:0000256" key="13">
    <source>
        <dbReference type="ARBA" id="ARBA00023237"/>
    </source>
</evidence>
<organism evidence="18 19">
    <name type="scientific">Albimonas pacifica</name>
    <dbReference type="NCBI Taxonomy" id="1114924"/>
    <lineage>
        <taxon>Bacteria</taxon>
        <taxon>Pseudomonadati</taxon>
        <taxon>Pseudomonadota</taxon>
        <taxon>Alphaproteobacteria</taxon>
        <taxon>Rhodobacterales</taxon>
        <taxon>Paracoccaceae</taxon>
        <taxon>Albimonas</taxon>
    </lineage>
</organism>
<keyword evidence="13 14" id="KW-0998">Cell outer membrane</keyword>
<gene>
    <name evidence="18" type="ORF">SAMN05216258_1138</name>
</gene>
<evidence type="ECO:0000256" key="6">
    <source>
        <dbReference type="ARBA" id="ARBA00022692"/>
    </source>
</evidence>
<keyword evidence="5" id="KW-0410">Iron transport</keyword>
<proteinExistence type="inferred from homology"/>
<dbReference type="STRING" id="1114924.SAMN05216258_1138"/>
<dbReference type="GO" id="GO:0009279">
    <property type="term" value="C:cell outer membrane"/>
    <property type="evidence" value="ECO:0007669"/>
    <property type="project" value="UniProtKB-SubCell"/>
</dbReference>
<name>A0A1I3NA29_9RHOB</name>
<evidence type="ECO:0000259" key="17">
    <source>
        <dbReference type="Pfam" id="PF07715"/>
    </source>
</evidence>
<dbReference type="InterPro" id="IPR012910">
    <property type="entry name" value="Plug_dom"/>
</dbReference>
<evidence type="ECO:0000256" key="1">
    <source>
        <dbReference type="ARBA" id="ARBA00004571"/>
    </source>
</evidence>
<keyword evidence="12" id="KW-0675">Receptor</keyword>
<feature type="domain" description="TonB-dependent receptor plug" evidence="17">
    <location>
        <begin position="92"/>
        <end position="189"/>
    </location>
</feature>
<evidence type="ECO:0000256" key="8">
    <source>
        <dbReference type="ARBA" id="ARBA00023004"/>
    </source>
</evidence>
<dbReference type="SUPFAM" id="SSF56935">
    <property type="entry name" value="Porins"/>
    <property type="match status" value="1"/>
</dbReference>
<evidence type="ECO:0000256" key="9">
    <source>
        <dbReference type="ARBA" id="ARBA00023065"/>
    </source>
</evidence>
<dbReference type="InterPro" id="IPR039426">
    <property type="entry name" value="TonB-dep_rcpt-like"/>
</dbReference>
<dbReference type="EMBL" id="FOQH01000013">
    <property type="protein sequence ID" value="SFJ06173.1"/>
    <property type="molecule type" value="Genomic_DNA"/>
</dbReference>
<keyword evidence="3 14" id="KW-0813">Transport</keyword>
<sequence length="723" mass="78876">MTALMKASPGRRFARPGARRRIARLMLGGATLALVPAAGWAQETPAADPAPAEGEVYRLSPVLVDRGARGDDDARSVVAREISVGGKVATSIQDTPASISVVTQREIELRDADTIEEVLSYTPGIVTDYYGSDDRNDYFQIRGFDASTYRDGLTLGTMRGVREEPYAFERVEILKGANSTLFGPSEPGGSINYVSKLPRFEEFGEVYVQGGSFEHRELGFDFGDTIDADQTLAFRLTGKLQDAEREYAHSRDDEGFLMGGLTWEPTFDTSISLVADWLVRDASPNSGGYPLDRDYSRELFFGEPDLNRHAVERATVTLLGEHDFGGGFSLRGNVRYSDLTDDFGYVYLSDYPGRPGTVVDRFQFGSDSSAQELIGNLIGQYDRDFGAIDSSTLLGAEFRDASTSTSSFYGAVAGIDVANPVYTGAPPAVAPYLVQDQDYSTQALFVQQNLSFYDTIIVTGGVRHDWLDLRQTDRVGGAPVTASDDFAEFSFRGAVTWKVTDEVSTYVSYVESVSPPGIGVEPERGEQYEIGVKYAPDAFPALFSASVFDLTKNNVTIAVVQPDGAIVRQLIGESRARGFELEGKAEITETFSIFGGYTFLDTEVVKGVVRGVDVSGKRLASTPEHMASLWATYVVPGEGARGDLTFGFGARYVGAYYFNASNDNGRSDDAVLFDASIGYKVTENAELQVNVTNLMDEQNVVGRGTADYYNPGRTVMAKLRYVW</sequence>
<keyword evidence="19" id="KW-1185">Reference proteome</keyword>
<dbReference type="PANTHER" id="PTHR32552:SF68">
    <property type="entry name" value="FERRICHROME OUTER MEMBRANE TRANSPORTER_PHAGE RECEPTOR"/>
    <property type="match status" value="1"/>
</dbReference>